<feature type="transmembrane region" description="Helical" evidence="1">
    <location>
        <begin position="6"/>
        <end position="23"/>
    </location>
</feature>
<dbReference type="EMBL" id="BMAW01069036">
    <property type="protein sequence ID" value="GFT67047.1"/>
    <property type="molecule type" value="Genomic_DNA"/>
</dbReference>
<keyword evidence="1" id="KW-0812">Transmembrane</keyword>
<dbReference type="OrthoDB" id="6434069at2759"/>
<evidence type="ECO:0000313" key="3">
    <source>
        <dbReference type="Proteomes" id="UP000887013"/>
    </source>
</evidence>
<protein>
    <submittedName>
        <fullName evidence="2">Uncharacterized protein</fullName>
    </submittedName>
</protein>
<feature type="transmembrane region" description="Helical" evidence="1">
    <location>
        <begin position="158"/>
        <end position="190"/>
    </location>
</feature>
<organism evidence="2 3">
    <name type="scientific">Nephila pilipes</name>
    <name type="common">Giant wood spider</name>
    <name type="synonym">Nephila maculata</name>
    <dbReference type="NCBI Taxonomy" id="299642"/>
    <lineage>
        <taxon>Eukaryota</taxon>
        <taxon>Metazoa</taxon>
        <taxon>Ecdysozoa</taxon>
        <taxon>Arthropoda</taxon>
        <taxon>Chelicerata</taxon>
        <taxon>Arachnida</taxon>
        <taxon>Araneae</taxon>
        <taxon>Araneomorphae</taxon>
        <taxon>Entelegynae</taxon>
        <taxon>Araneoidea</taxon>
        <taxon>Nephilidae</taxon>
        <taxon>Nephila</taxon>
    </lineage>
</organism>
<evidence type="ECO:0000256" key="1">
    <source>
        <dbReference type="SAM" id="Phobius"/>
    </source>
</evidence>
<keyword evidence="1" id="KW-0472">Membrane</keyword>
<feature type="transmembrane region" description="Helical" evidence="1">
    <location>
        <begin position="35"/>
        <end position="58"/>
    </location>
</feature>
<keyword evidence="3" id="KW-1185">Reference proteome</keyword>
<evidence type="ECO:0000313" key="2">
    <source>
        <dbReference type="EMBL" id="GFT67047.1"/>
    </source>
</evidence>
<feature type="transmembrane region" description="Helical" evidence="1">
    <location>
        <begin position="70"/>
        <end position="87"/>
    </location>
</feature>
<dbReference type="Proteomes" id="UP000887013">
    <property type="component" value="Unassembled WGS sequence"/>
</dbReference>
<feature type="transmembrane region" description="Helical" evidence="1">
    <location>
        <begin position="336"/>
        <end position="354"/>
    </location>
</feature>
<reference evidence="2" key="1">
    <citation type="submission" date="2020-08" db="EMBL/GenBank/DDBJ databases">
        <title>Multicomponent nature underlies the extraordinary mechanical properties of spider dragline silk.</title>
        <authorList>
            <person name="Kono N."/>
            <person name="Nakamura H."/>
            <person name="Mori M."/>
            <person name="Yoshida Y."/>
            <person name="Ohtoshi R."/>
            <person name="Malay A.D."/>
            <person name="Moran D.A.P."/>
            <person name="Tomita M."/>
            <person name="Numata K."/>
            <person name="Arakawa K."/>
        </authorList>
    </citation>
    <scope>NUCLEOTIDE SEQUENCE</scope>
</reference>
<name>A0A8X6PJ79_NEPPI</name>
<keyword evidence="1" id="KW-1133">Transmembrane helix</keyword>
<accession>A0A8X6PJ79</accession>
<proteinExistence type="predicted"/>
<feature type="transmembrane region" description="Helical" evidence="1">
    <location>
        <begin position="264"/>
        <end position="285"/>
    </location>
</feature>
<feature type="transmembrane region" description="Helical" evidence="1">
    <location>
        <begin position="234"/>
        <end position="252"/>
    </location>
</feature>
<gene>
    <name evidence="2" type="primary">AVEN_190226_1</name>
    <name evidence="2" type="ORF">NPIL_405511</name>
</gene>
<feature type="transmembrane region" description="Helical" evidence="1">
    <location>
        <begin position="112"/>
        <end position="138"/>
    </location>
</feature>
<comment type="caution">
    <text evidence="2">The sequence shown here is derived from an EMBL/GenBank/DDBJ whole genome shotgun (WGS) entry which is preliminary data.</text>
</comment>
<sequence>MALLEKHSAAIIVFFFAIVGIALESPHMNRGFNYISKAIFVIAIICNASIIIFIIYGFYLRFSSISKDDLLFASLIAFSFFLYLEFLRNSKKISEVLQLTKGLDKYIEEKEIVLCLIYFCVINIVLTILGLVSDIYVVQSNPEVLRQKLGLTNENEQTLGPILIGLLITSQCVWHFTIFAAASAFSLFYAMVCMMFEKAFKKLDEEMAYRVNWPMKLHIAVTELLYIVDKKINYLFLLCYIFFEAMTLRVVYTLMFSGMVYYNRVMLCPTLHAFILLCFIISAAAKVHEAANVLSEHITSYAIDKCTWRCLPLMAKVVDEEIALTLWSMVGVTKKFVMTSVGLIASYVIIIGTLKAQ</sequence>
<dbReference type="AlphaFoldDB" id="A0A8X6PJ79"/>